<reference evidence="1" key="2">
    <citation type="submission" date="2017-10" db="EMBL/GenBank/DDBJ databases">
        <title>Ladona fulva Genome sequencing and assembly.</title>
        <authorList>
            <person name="Murali S."/>
            <person name="Richards S."/>
            <person name="Bandaranaike D."/>
            <person name="Bellair M."/>
            <person name="Blankenburg K."/>
            <person name="Chao H."/>
            <person name="Dinh H."/>
            <person name="Doddapaneni H."/>
            <person name="Dugan-Rocha S."/>
            <person name="Elkadiri S."/>
            <person name="Gnanaolivu R."/>
            <person name="Hernandez B."/>
            <person name="Skinner E."/>
            <person name="Javaid M."/>
            <person name="Lee S."/>
            <person name="Li M."/>
            <person name="Ming W."/>
            <person name="Munidasa M."/>
            <person name="Muniz J."/>
            <person name="Nguyen L."/>
            <person name="Hughes D."/>
            <person name="Osuji N."/>
            <person name="Pu L.-L."/>
            <person name="Puazo M."/>
            <person name="Qu C."/>
            <person name="Quiroz J."/>
            <person name="Raj R."/>
            <person name="Weissenberger G."/>
            <person name="Xin Y."/>
            <person name="Zou X."/>
            <person name="Han Y."/>
            <person name="Worley K."/>
            <person name="Muzny D."/>
            <person name="Gibbs R."/>
        </authorList>
    </citation>
    <scope>NUCLEOTIDE SEQUENCE</scope>
    <source>
        <strain evidence="1">Sampled in the wild</strain>
    </source>
</reference>
<reference evidence="1" key="1">
    <citation type="submission" date="2013-04" db="EMBL/GenBank/DDBJ databases">
        <authorList>
            <person name="Qu J."/>
            <person name="Murali S.C."/>
            <person name="Bandaranaike D."/>
            <person name="Bellair M."/>
            <person name="Blankenburg K."/>
            <person name="Chao H."/>
            <person name="Dinh H."/>
            <person name="Doddapaneni H."/>
            <person name="Downs B."/>
            <person name="Dugan-Rocha S."/>
            <person name="Elkadiri S."/>
            <person name="Gnanaolivu R.D."/>
            <person name="Hernandez B."/>
            <person name="Javaid M."/>
            <person name="Jayaseelan J.C."/>
            <person name="Lee S."/>
            <person name="Li M."/>
            <person name="Ming W."/>
            <person name="Munidasa M."/>
            <person name="Muniz J."/>
            <person name="Nguyen L."/>
            <person name="Ongeri F."/>
            <person name="Osuji N."/>
            <person name="Pu L.-L."/>
            <person name="Puazo M."/>
            <person name="Qu C."/>
            <person name="Quiroz J."/>
            <person name="Raj R."/>
            <person name="Weissenberger G."/>
            <person name="Xin Y."/>
            <person name="Zou X."/>
            <person name="Han Y."/>
            <person name="Richards S."/>
            <person name="Worley K."/>
            <person name="Muzny D."/>
            <person name="Gibbs R."/>
        </authorList>
    </citation>
    <scope>NUCLEOTIDE SEQUENCE</scope>
    <source>
        <strain evidence="1">Sampled in the wild</strain>
    </source>
</reference>
<organism evidence="1 2">
    <name type="scientific">Ladona fulva</name>
    <name type="common">Scarce chaser dragonfly</name>
    <name type="synonym">Libellula fulva</name>
    <dbReference type="NCBI Taxonomy" id="123851"/>
    <lineage>
        <taxon>Eukaryota</taxon>
        <taxon>Metazoa</taxon>
        <taxon>Ecdysozoa</taxon>
        <taxon>Arthropoda</taxon>
        <taxon>Hexapoda</taxon>
        <taxon>Insecta</taxon>
        <taxon>Pterygota</taxon>
        <taxon>Palaeoptera</taxon>
        <taxon>Odonata</taxon>
        <taxon>Epiprocta</taxon>
        <taxon>Anisoptera</taxon>
        <taxon>Libelluloidea</taxon>
        <taxon>Libellulidae</taxon>
        <taxon>Ladona</taxon>
    </lineage>
</organism>
<dbReference type="AlphaFoldDB" id="A0A8K0P5L7"/>
<evidence type="ECO:0000313" key="1">
    <source>
        <dbReference type="EMBL" id="KAG8233148.1"/>
    </source>
</evidence>
<gene>
    <name evidence="1" type="ORF">J437_LFUL010378</name>
</gene>
<comment type="caution">
    <text evidence="1">The sequence shown here is derived from an EMBL/GenBank/DDBJ whole genome shotgun (WGS) entry which is preliminary data.</text>
</comment>
<proteinExistence type="predicted"/>
<dbReference type="Gene3D" id="2.30.30.40">
    <property type="entry name" value="SH3 Domains"/>
    <property type="match status" value="1"/>
</dbReference>
<sequence>MKGVVPLYVGSGVRTDAFSSLPASLRSLVAKLKSSWGWYRGFSTKNRKVKGIFPLSYIHLKPFKVDNEGDSRPFRFGGPPKPARVSPRDTPFANLHRIYRFSIGVPSALIVNVTLNVRNIPHKVIPLLALMIPISGITYAHRFPISPFPLAVALVTLS</sequence>
<protein>
    <submittedName>
        <fullName evidence="1">Uncharacterized protein</fullName>
    </submittedName>
</protein>
<keyword evidence="2" id="KW-1185">Reference proteome</keyword>
<dbReference type="EMBL" id="KZ308689">
    <property type="protein sequence ID" value="KAG8233148.1"/>
    <property type="molecule type" value="Genomic_DNA"/>
</dbReference>
<accession>A0A8K0P5L7</accession>
<name>A0A8K0P5L7_LADFU</name>
<dbReference type="OrthoDB" id="18896at2759"/>
<dbReference type="Proteomes" id="UP000792457">
    <property type="component" value="Unassembled WGS sequence"/>
</dbReference>
<evidence type="ECO:0000313" key="2">
    <source>
        <dbReference type="Proteomes" id="UP000792457"/>
    </source>
</evidence>